<reference evidence="1 2" key="1">
    <citation type="journal article" date="2018" name="Proc. R. Soc. B">
        <title>A non-coding region near Follistatin controls head colour polymorphism in the Gouldian finch.</title>
        <authorList>
            <person name="Toomey M.B."/>
            <person name="Marques C.I."/>
            <person name="Andrade P."/>
            <person name="Araujo P.M."/>
            <person name="Sabatino S."/>
            <person name="Gazda M.A."/>
            <person name="Afonso S."/>
            <person name="Lopes R.J."/>
            <person name="Corbo J.C."/>
            <person name="Carneiro M."/>
        </authorList>
    </citation>
    <scope>NUCLEOTIDE SEQUENCE [LARGE SCALE GENOMIC DNA]</scope>
    <source>
        <strain evidence="1">Red01</strain>
        <tissue evidence="1">Muscle</tissue>
    </source>
</reference>
<dbReference type="Proteomes" id="UP000276834">
    <property type="component" value="Unassembled WGS sequence"/>
</dbReference>
<proteinExistence type="predicted"/>
<accession>A0A3L8SKS1</accession>
<protein>
    <submittedName>
        <fullName evidence="1">Uncharacterized protein</fullName>
    </submittedName>
</protein>
<evidence type="ECO:0000313" key="1">
    <source>
        <dbReference type="EMBL" id="RLW03750.1"/>
    </source>
</evidence>
<dbReference type="EMBL" id="QUSF01000015">
    <property type="protein sequence ID" value="RLW03750.1"/>
    <property type="molecule type" value="Genomic_DNA"/>
</dbReference>
<organism evidence="1 2">
    <name type="scientific">Chloebia gouldiae</name>
    <name type="common">Gouldian finch</name>
    <name type="synonym">Erythrura gouldiae</name>
    <dbReference type="NCBI Taxonomy" id="44316"/>
    <lineage>
        <taxon>Eukaryota</taxon>
        <taxon>Metazoa</taxon>
        <taxon>Chordata</taxon>
        <taxon>Craniata</taxon>
        <taxon>Vertebrata</taxon>
        <taxon>Euteleostomi</taxon>
        <taxon>Archelosauria</taxon>
        <taxon>Archosauria</taxon>
        <taxon>Dinosauria</taxon>
        <taxon>Saurischia</taxon>
        <taxon>Theropoda</taxon>
        <taxon>Coelurosauria</taxon>
        <taxon>Aves</taxon>
        <taxon>Neognathae</taxon>
        <taxon>Neoaves</taxon>
        <taxon>Telluraves</taxon>
        <taxon>Australaves</taxon>
        <taxon>Passeriformes</taxon>
        <taxon>Passeroidea</taxon>
        <taxon>Passeridae</taxon>
        <taxon>Chloebia</taxon>
    </lineage>
</organism>
<comment type="caution">
    <text evidence="1">The sequence shown here is derived from an EMBL/GenBank/DDBJ whole genome shotgun (WGS) entry which is preliminary data.</text>
</comment>
<name>A0A3L8SKS1_CHLGU</name>
<dbReference type="AlphaFoldDB" id="A0A3L8SKS1"/>
<evidence type="ECO:0000313" key="2">
    <source>
        <dbReference type="Proteomes" id="UP000276834"/>
    </source>
</evidence>
<sequence>MSNTTAPRGANGEQGCIPAIALWEETAMLSSDSYITKVLSRILQCSQVLQHNLSWQEDRCRLTSPGTGENTRSTWHSRSFTFLSAISGNSAQCLKALPPFMTLPDSSEELELLLTSGMTEVYAGVGGFLAYDLLT</sequence>
<gene>
    <name evidence="1" type="ORF">DV515_00006209</name>
</gene>
<keyword evidence="2" id="KW-1185">Reference proteome</keyword>